<name>A0ABS1BUB4_9NEIS</name>
<organism evidence="1 2">
    <name type="scientific">Kingella bonacorsii</name>
    <dbReference type="NCBI Taxonomy" id="2796361"/>
    <lineage>
        <taxon>Bacteria</taxon>
        <taxon>Pseudomonadati</taxon>
        <taxon>Pseudomonadota</taxon>
        <taxon>Betaproteobacteria</taxon>
        <taxon>Neisseriales</taxon>
        <taxon>Neisseriaceae</taxon>
        <taxon>Kingella</taxon>
    </lineage>
</organism>
<proteinExistence type="predicted"/>
<accession>A0ABS1BUB4</accession>
<evidence type="ECO:0000313" key="1">
    <source>
        <dbReference type="EMBL" id="MBK0396748.1"/>
    </source>
</evidence>
<gene>
    <name evidence="1" type="ORF">JDW22_09235</name>
</gene>
<reference evidence="1 2" key="1">
    <citation type="journal article" date="2021" name="Pathogens">
        <title>Isolation and Characterization of Kingella bonacorsii sp. nov., A Novel Kingella Species Detected in a Stable Periodontitis Subject.</title>
        <authorList>
            <person name="Antezack A."/>
            <person name="Boxberger M."/>
            <person name="Rolland C."/>
            <person name="Monnet-Corti V."/>
            <person name="La Scola B."/>
        </authorList>
    </citation>
    <scope>NUCLEOTIDE SEQUENCE [LARGE SCALE GENOMIC DNA]</scope>
    <source>
        <strain evidence="1 2">Marseille-Q4569</strain>
    </source>
</reference>
<sequence>MTDLENLYHHAIQRVRLYPCCFSGAKRDYPVFALYPPEYQYYSHQIADCGGWYRGTEMRLIGLDGCGNFYGLHCSGEVRFYKHADKSSTTLAKSEKEFLVGIREIENQTISMPNGR</sequence>
<evidence type="ECO:0000313" key="2">
    <source>
        <dbReference type="Proteomes" id="UP000614058"/>
    </source>
</evidence>
<comment type="caution">
    <text evidence="1">The sequence shown here is derived from an EMBL/GenBank/DDBJ whole genome shotgun (WGS) entry which is preliminary data.</text>
</comment>
<keyword evidence="2" id="KW-1185">Reference proteome</keyword>
<dbReference type="EMBL" id="JAEHNZ010000003">
    <property type="protein sequence ID" value="MBK0396748.1"/>
    <property type="molecule type" value="Genomic_DNA"/>
</dbReference>
<protein>
    <submittedName>
        <fullName evidence="1">Uncharacterized protein</fullName>
    </submittedName>
</protein>
<dbReference type="RefSeq" id="WP_200522819.1">
    <property type="nucleotide sequence ID" value="NZ_JAEHNZ010000003.1"/>
</dbReference>
<dbReference type="Proteomes" id="UP000614058">
    <property type="component" value="Unassembled WGS sequence"/>
</dbReference>